<evidence type="ECO:0000256" key="1">
    <source>
        <dbReference type="SAM" id="Phobius"/>
    </source>
</evidence>
<name>A0ABP1RB65_9HEXA</name>
<gene>
    <name evidence="2" type="ORF">ODALV1_LOCUS19231</name>
</gene>
<keyword evidence="3" id="KW-1185">Reference proteome</keyword>
<proteinExistence type="predicted"/>
<sequence>MILDKKFSKKHVHKIIQVPRLSKQTDIILIRCKPLFEKRKSSDFPYPLEDLSYYALNPFTLILIIDNCRTKDHPIQSKLAKYFKDVLYIPATKILVSFSSRKKPWKFTAEIVCKTKAYCNSYISRYQLEDLIPGVMSPLEFHKFKFRVGCEVTVSMSVGTKNHQVRSELSEGQRFCDGGRKTSYFHYECDGNIMTLIEIARIHNFTIKPTAKKTSIRRQYITARDINFDYNYIRLSKRNGFHFHSFQTHTMLYCYTRNETTRMENLWTNVLGRNRLSCFGIIAFLVNVFILFSEDKIQSGLREITRVFLRGCPVALGQRPFGKRRMRITVTVLLLGMTMFANYWGWKAIIVFEKQMSSRVENKPTEYFKTLKDLVQNGYRIKADKKQQSDLFEEDFFKVGIKNVSKVDWHQSFTAGEYHVVREEIVKGKKYAMSVETMYMQDEIAVLSREARKVNRGVKCEGLPQKVALQLYLWELYTVNRYWVMETIHYLQGSGLLNYWNNNAKEALGKAKNNFDT</sequence>
<accession>A0ABP1RB65</accession>
<comment type="caution">
    <text evidence="2">The sequence shown here is derived from an EMBL/GenBank/DDBJ whole genome shotgun (WGS) entry which is preliminary data.</text>
</comment>
<feature type="transmembrane region" description="Helical" evidence="1">
    <location>
        <begin position="274"/>
        <end position="292"/>
    </location>
</feature>
<keyword evidence="1" id="KW-0812">Transmembrane</keyword>
<protein>
    <submittedName>
        <fullName evidence="2">Uncharacterized protein</fullName>
    </submittedName>
</protein>
<evidence type="ECO:0000313" key="2">
    <source>
        <dbReference type="EMBL" id="CAL8121126.1"/>
    </source>
</evidence>
<evidence type="ECO:0000313" key="3">
    <source>
        <dbReference type="Proteomes" id="UP001642540"/>
    </source>
</evidence>
<keyword evidence="1" id="KW-0472">Membrane</keyword>
<reference evidence="2 3" key="1">
    <citation type="submission" date="2024-08" db="EMBL/GenBank/DDBJ databases">
        <authorList>
            <person name="Cucini C."/>
            <person name="Frati F."/>
        </authorList>
    </citation>
    <scope>NUCLEOTIDE SEQUENCE [LARGE SCALE GENOMIC DNA]</scope>
</reference>
<dbReference type="Proteomes" id="UP001642540">
    <property type="component" value="Unassembled WGS sequence"/>
</dbReference>
<organism evidence="2 3">
    <name type="scientific">Orchesella dallaii</name>
    <dbReference type="NCBI Taxonomy" id="48710"/>
    <lineage>
        <taxon>Eukaryota</taxon>
        <taxon>Metazoa</taxon>
        <taxon>Ecdysozoa</taxon>
        <taxon>Arthropoda</taxon>
        <taxon>Hexapoda</taxon>
        <taxon>Collembola</taxon>
        <taxon>Entomobryomorpha</taxon>
        <taxon>Entomobryoidea</taxon>
        <taxon>Orchesellidae</taxon>
        <taxon>Orchesellinae</taxon>
        <taxon>Orchesella</taxon>
    </lineage>
</organism>
<feature type="transmembrane region" description="Helical" evidence="1">
    <location>
        <begin position="328"/>
        <end position="346"/>
    </location>
</feature>
<dbReference type="EMBL" id="CAXLJM020000065">
    <property type="protein sequence ID" value="CAL8121126.1"/>
    <property type="molecule type" value="Genomic_DNA"/>
</dbReference>
<keyword evidence="1" id="KW-1133">Transmembrane helix</keyword>